<dbReference type="SMART" id="SM00320">
    <property type="entry name" value="WD40"/>
    <property type="match status" value="6"/>
</dbReference>
<dbReference type="SUPFAM" id="SSF50978">
    <property type="entry name" value="WD40 repeat-like"/>
    <property type="match status" value="1"/>
</dbReference>
<dbReference type="PROSITE" id="PS00678">
    <property type="entry name" value="WD_REPEATS_1"/>
    <property type="match status" value="1"/>
</dbReference>
<evidence type="ECO:0000256" key="7">
    <source>
        <dbReference type="ARBA" id="ARBA00023002"/>
    </source>
</evidence>
<dbReference type="Proteomes" id="UP001198602">
    <property type="component" value="Unassembled WGS sequence"/>
</dbReference>
<keyword evidence="5" id="KW-0847">Vitamin C</keyword>
<evidence type="ECO:0000256" key="4">
    <source>
        <dbReference type="ARBA" id="ARBA00022737"/>
    </source>
</evidence>
<evidence type="ECO:0000256" key="1">
    <source>
        <dbReference type="ARBA" id="ARBA00001961"/>
    </source>
</evidence>
<dbReference type="PANTHER" id="PTHR19848:SF8">
    <property type="entry name" value="F-BOX AND WD REPEAT DOMAIN CONTAINING 7"/>
    <property type="match status" value="1"/>
</dbReference>
<feature type="domain" description="Fe2OG dioxygenase" evidence="10">
    <location>
        <begin position="91"/>
        <end position="231"/>
    </location>
</feature>
<gene>
    <name evidence="11" type="ORF">LE190_15930</name>
</gene>
<keyword evidence="3" id="KW-0479">Metal-binding</keyword>
<evidence type="ECO:0000256" key="2">
    <source>
        <dbReference type="ARBA" id="ARBA00022574"/>
    </source>
</evidence>
<dbReference type="PROSITE" id="PS50294">
    <property type="entry name" value="WD_REPEATS_REGION"/>
    <property type="match status" value="1"/>
</dbReference>
<dbReference type="InterPro" id="IPR019775">
    <property type="entry name" value="WD40_repeat_CS"/>
</dbReference>
<keyword evidence="7" id="KW-0560">Oxidoreductase</keyword>
<dbReference type="Pfam" id="PF00400">
    <property type="entry name" value="WD40"/>
    <property type="match status" value="4"/>
</dbReference>
<dbReference type="InterPro" id="IPR015943">
    <property type="entry name" value="WD40/YVTN_repeat-like_dom_sf"/>
</dbReference>
<dbReference type="PROSITE" id="PS50082">
    <property type="entry name" value="WD_REPEATS_2"/>
    <property type="match status" value="4"/>
</dbReference>
<dbReference type="InterPro" id="IPR044862">
    <property type="entry name" value="Pro_4_hyd_alph_FE2OG_OXY"/>
</dbReference>
<keyword evidence="6" id="KW-0223">Dioxygenase</keyword>
<evidence type="ECO:0000256" key="8">
    <source>
        <dbReference type="ARBA" id="ARBA00023004"/>
    </source>
</evidence>
<dbReference type="Pfam" id="PF13640">
    <property type="entry name" value="2OG-FeII_Oxy_3"/>
    <property type="match status" value="1"/>
</dbReference>
<evidence type="ECO:0000256" key="6">
    <source>
        <dbReference type="ARBA" id="ARBA00022964"/>
    </source>
</evidence>
<dbReference type="InterPro" id="IPR005123">
    <property type="entry name" value="Oxoglu/Fe-dep_dioxygenase_dom"/>
</dbReference>
<comment type="cofactor">
    <cofactor evidence="1">
        <name>L-ascorbate</name>
        <dbReference type="ChEBI" id="CHEBI:38290"/>
    </cofactor>
</comment>
<evidence type="ECO:0000256" key="3">
    <source>
        <dbReference type="ARBA" id="ARBA00022723"/>
    </source>
</evidence>
<keyword evidence="8" id="KW-0408">Iron</keyword>
<sequence length="492" mass="53801">MSTTHVLPLPATAGRCLLVPNFLTQAECQELIALSECRGYVTAETDYPPSYRNNHRHVSDSSDLAARLSERLRVHVPATLIADGREWSFDGINERFRFCRYQAGQRFNVHQDGVHHRGPACRSHLTFLVYLTDGTAFVGGDTVFYTQGPAGHGHGGARCELGRVRPQAGSLLLFDHDIWHAGDEVTAGTKHVLRSDVLYRASVEDRHAVERPEHEGYVWSLAGLECGWTASGGRDATIRIWDADGQAVRYLRGHEQSVLGLAPLPGKRLASVSRDRSLRIWDWSRNLCGASVLAHDTAVLDVIALPDGTLATGGADGNIKLWRQDGSAIGSLTGKQGWIWQLAAWGSNGIASVAEDGCAHIWDVASMRCTDTLEGDTPLRTLLVAEGAIWTGDIEGRVACWTLGAAGWRKSSQFQMHRAAVRRLRYLGDGLLASCGEDCAVRVWDAASGGQVFEARHRNFVTDTLRRGDALLSSSYDGQILVHDSCLSPTTW</sequence>
<feature type="repeat" description="WD" evidence="9">
    <location>
        <begin position="414"/>
        <end position="454"/>
    </location>
</feature>
<protein>
    <submittedName>
        <fullName evidence="11">2OG-Fe(II) oxygenase</fullName>
    </submittedName>
</protein>
<name>A0ABS7YFU8_9BURK</name>
<keyword evidence="4" id="KW-0677">Repeat</keyword>
<proteinExistence type="predicted"/>
<evidence type="ECO:0000259" key="10">
    <source>
        <dbReference type="PROSITE" id="PS51471"/>
    </source>
</evidence>
<evidence type="ECO:0000313" key="11">
    <source>
        <dbReference type="EMBL" id="MCA1857404.1"/>
    </source>
</evidence>
<dbReference type="InterPro" id="IPR036322">
    <property type="entry name" value="WD40_repeat_dom_sf"/>
</dbReference>
<dbReference type="InterPro" id="IPR001680">
    <property type="entry name" value="WD40_rpt"/>
</dbReference>
<dbReference type="EMBL" id="JAHYBX010000007">
    <property type="protein sequence ID" value="MCA1857404.1"/>
    <property type="molecule type" value="Genomic_DNA"/>
</dbReference>
<dbReference type="Gene3D" id="2.130.10.10">
    <property type="entry name" value="YVTN repeat-like/Quinoprotein amine dehydrogenase"/>
    <property type="match status" value="2"/>
</dbReference>
<feature type="repeat" description="WD" evidence="9">
    <location>
        <begin position="292"/>
        <end position="322"/>
    </location>
</feature>
<reference evidence="11 12" key="1">
    <citation type="submission" date="2021-07" db="EMBL/GenBank/DDBJ databases">
        <title>Characterization of Violacein-producing bacteria and related species.</title>
        <authorList>
            <person name="Wilson H.S."/>
            <person name="De Leon M.E."/>
        </authorList>
    </citation>
    <scope>NUCLEOTIDE SEQUENCE [LARGE SCALE GENOMIC DNA]</scope>
    <source>
        <strain evidence="11 12">HSC-2F05</strain>
    </source>
</reference>
<dbReference type="PROSITE" id="PS51471">
    <property type="entry name" value="FE2OG_OXY"/>
    <property type="match status" value="1"/>
</dbReference>
<keyword evidence="12" id="KW-1185">Reference proteome</keyword>
<dbReference type="InterPro" id="IPR006620">
    <property type="entry name" value="Pro_4_hyd_alph"/>
</dbReference>
<feature type="repeat" description="WD" evidence="9">
    <location>
        <begin position="251"/>
        <end position="282"/>
    </location>
</feature>
<evidence type="ECO:0000256" key="5">
    <source>
        <dbReference type="ARBA" id="ARBA00022896"/>
    </source>
</evidence>
<dbReference type="Gene3D" id="2.60.120.620">
    <property type="entry name" value="q2cbj1_9rhob like domain"/>
    <property type="match status" value="1"/>
</dbReference>
<evidence type="ECO:0000256" key="9">
    <source>
        <dbReference type="PROSITE-ProRule" id="PRU00221"/>
    </source>
</evidence>
<comment type="caution">
    <text evidence="11">The sequence shown here is derived from an EMBL/GenBank/DDBJ whole genome shotgun (WGS) entry which is preliminary data.</text>
</comment>
<dbReference type="PANTHER" id="PTHR19848">
    <property type="entry name" value="WD40 REPEAT PROTEIN"/>
    <property type="match status" value="1"/>
</dbReference>
<feature type="repeat" description="WD" evidence="9">
    <location>
        <begin position="230"/>
        <end position="242"/>
    </location>
</feature>
<accession>A0ABS7YFU8</accession>
<dbReference type="RefSeq" id="WP_225239624.1">
    <property type="nucleotide sequence ID" value="NZ_JAHYBX010000007.1"/>
</dbReference>
<organism evidence="11 12">
    <name type="scientific">Massilia hydrophila</name>
    <dbReference type="NCBI Taxonomy" id="3044279"/>
    <lineage>
        <taxon>Bacteria</taxon>
        <taxon>Pseudomonadati</taxon>
        <taxon>Pseudomonadota</taxon>
        <taxon>Betaproteobacteria</taxon>
        <taxon>Burkholderiales</taxon>
        <taxon>Oxalobacteraceae</taxon>
        <taxon>Telluria group</taxon>
        <taxon>Massilia</taxon>
    </lineage>
</organism>
<dbReference type="SUPFAM" id="SSF51197">
    <property type="entry name" value="Clavaminate synthase-like"/>
    <property type="match status" value="1"/>
</dbReference>
<keyword evidence="2 9" id="KW-0853">WD repeat</keyword>
<evidence type="ECO:0000313" key="12">
    <source>
        <dbReference type="Proteomes" id="UP001198602"/>
    </source>
</evidence>
<dbReference type="InterPro" id="IPR020472">
    <property type="entry name" value="WD40_PAC1"/>
</dbReference>
<dbReference type="SMART" id="SM00702">
    <property type="entry name" value="P4Hc"/>
    <property type="match status" value="1"/>
</dbReference>
<dbReference type="PRINTS" id="PR00320">
    <property type="entry name" value="GPROTEINBRPT"/>
</dbReference>